<keyword evidence="3" id="KW-0663">Pyridoxal phosphate</keyword>
<dbReference type="InterPro" id="IPR027278">
    <property type="entry name" value="ACCD_DCysDesulf"/>
</dbReference>
<keyword evidence="5" id="KW-1185">Reference proteome</keyword>
<dbReference type="SUPFAM" id="SSF53686">
    <property type="entry name" value="Tryptophan synthase beta subunit-like PLP-dependent enzymes"/>
    <property type="match status" value="1"/>
</dbReference>
<dbReference type="PANTHER" id="PTHR43780:SF2">
    <property type="entry name" value="1-AMINOCYCLOPROPANE-1-CARBOXYLATE DEAMINASE-RELATED"/>
    <property type="match status" value="1"/>
</dbReference>
<comment type="cofactor">
    <cofactor evidence="1">
        <name>pyridoxal 5'-phosphate</name>
        <dbReference type="ChEBI" id="CHEBI:597326"/>
    </cofactor>
</comment>
<name>A0A9Q1H278_HOLLE</name>
<dbReference type="GO" id="GO:0019148">
    <property type="term" value="F:D-cysteine desulfhydrase activity"/>
    <property type="evidence" value="ECO:0007669"/>
    <property type="project" value="TreeGrafter"/>
</dbReference>
<dbReference type="EMBL" id="JAIZAY010000013">
    <property type="protein sequence ID" value="KAJ8030779.1"/>
    <property type="molecule type" value="Genomic_DNA"/>
</dbReference>
<dbReference type="Gene3D" id="3.40.50.1100">
    <property type="match status" value="1"/>
</dbReference>
<gene>
    <name evidence="4" type="ORF">HOLleu_27282</name>
</gene>
<organism evidence="4 5">
    <name type="scientific">Holothuria leucospilota</name>
    <name type="common">Black long sea cucumber</name>
    <name type="synonym">Mertensiothuria leucospilota</name>
    <dbReference type="NCBI Taxonomy" id="206669"/>
    <lineage>
        <taxon>Eukaryota</taxon>
        <taxon>Metazoa</taxon>
        <taxon>Echinodermata</taxon>
        <taxon>Eleutherozoa</taxon>
        <taxon>Echinozoa</taxon>
        <taxon>Holothuroidea</taxon>
        <taxon>Aspidochirotacea</taxon>
        <taxon>Aspidochirotida</taxon>
        <taxon>Holothuriidae</taxon>
        <taxon>Holothuria</taxon>
    </lineage>
</organism>
<evidence type="ECO:0000313" key="5">
    <source>
        <dbReference type="Proteomes" id="UP001152320"/>
    </source>
</evidence>
<reference evidence="4" key="1">
    <citation type="submission" date="2021-10" db="EMBL/GenBank/DDBJ databases">
        <title>Tropical sea cucumber genome reveals ecological adaptation and Cuvierian tubules defense mechanism.</title>
        <authorList>
            <person name="Chen T."/>
        </authorList>
    </citation>
    <scope>NUCLEOTIDE SEQUENCE</scope>
    <source>
        <strain evidence="4">Nanhai2018</strain>
        <tissue evidence="4">Muscle</tissue>
    </source>
</reference>
<comment type="similarity">
    <text evidence="2">Belongs to the ACC deaminase/D-cysteine desulfhydrase family.</text>
</comment>
<comment type="caution">
    <text evidence="4">The sequence shown here is derived from an EMBL/GenBank/DDBJ whole genome shotgun (WGS) entry which is preliminary data.</text>
</comment>
<dbReference type="PANTHER" id="PTHR43780">
    <property type="entry name" value="1-AMINOCYCLOPROPANE-1-CARBOXYLATE DEAMINASE-RELATED"/>
    <property type="match status" value="1"/>
</dbReference>
<dbReference type="AlphaFoldDB" id="A0A9Q1H278"/>
<evidence type="ECO:0000256" key="2">
    <source>
        <dbReference type="ARBA" id="ARBA00008639"/>
    </source>
</evidence>
<evidence type="ECO:0000313" key="4">
    <source>
        <dbReference type="EMBL" id="KAJ8030779.1"/>
    </source>
</evidence>
<dbReference type="InterPro" id="IPR036052">
    <property type="entry name" value="TrpB-like_PALP_sf"/>
</dbReference>
<protein>
    <submittedName>
        <fullName evidence="4">Bifunctional D-cysteine desulfhydrase/1-aminocyclopropane-1-carboxylate deaminase, mitochondrial</fullName>
    </submittedName>
</protein>
<evidence type="ECO:0000256" key="3">
    <source>
        <dbReference type="ARBA" id="ARBA00022898"/>
    </source>
</evidence>
<evidence type="ECO:0000256" key="1">
    <source>
        <dbReference type="ARBA" id="ARBA00001933"/>
    </source>
</evidence>
<sequence>MWKCNPKHQLAPSVYSVVAEHKKKNASNVWICSIPLIPFTLFNRIHAMAVCDDAAFFHNEINTLLKQIGLQEDSQFALYSEELINIVEGVKGRGYGSATHEELEFILETAATTGIFLDPVYTGKAAFHMVKKMQTLPESFKGKKILFYHSGSVLGLMDGCMTELLQSKQSYHQIYDWMSRDAFPLAKQ</sequence>
<accession>A0A9Q1H278</accession>
<dbReference type="OrthoDB" id="10266364at2759"/>
<proteinExistence type="inferred from homology"/>
<dbReference type="Proteomes" id="UP001152320">
    <property type="component" value="Chromosome 13"/>
</dbReference>